<dbReference type="GO" id="GO:0003676">
    <property type="term" value="F:nucleic acid binding"/>
    <property type="evidence" value="ECO:0007669"/>
    <property type="project" value="InterPro"/>
</dbReference>
<accession>A0A7C5X024</accession>
<evidence type="ECO:0000259" key="7">
    <source>
        <dbReference type="Pfam" id="PF02272"/>
    </source>
</evidence>
<dbReference type="NCBIfam" id="TIGR00644">
    <property type="entry name" value="recJ"/>
    <property type="match status" value="1"/>
</dbReference>
<protein>
    <recommendedName>
        <fullName evidence="2">Single-stranded-DNA-specific exonuclease RecJ</fullName>
    </recommendedName>
</protein>
<feature type="domain" description="DDH" evidence="6">
    <location>
        <begin position="76"/>
        <end position="202"/>
    </location>
</feature>
<evidence type="ECO:0000256" key="2">
    <source>
        <dbReference type="ARBA" id="ARBA00019841"/>
    </source>
</evidence>
<feature type="domain" description="DHHA1" evidence="7">
    <location>
        <begin position="341"/>
        <end position="433"/>
    </location>
</feature>
<dbReference type="InterPro" id="IPR038763">
    <property type="entry name" value="DHH_sf"/>
</dbReference>
<gene>
    <name evidence="9" type="primary">recJ</name>
    <name evidence="9" type="ORF">ENN04_01900</name>
</gene>
<comment type="caution">
    <text evidence="9">The sequence shown here is derived from an EMBL/GenBank/DDBJ whole genome shotgun (WGS) entry which is preliminary data.</text>
</comment>
<evidence type="ECO:0000256" key="4">
    <source>
        <dbReference type="ARBA" id="ARBA00022801"/>
    </source>
</evidence>
<dbReference type="AlphaFoldDB" id="A0A7C5X024"/>
<dbReference type="GO" id="GO:0006281">
    <property type="term" value="P:DNA repair"/>
    <property type="evidence" value="ECO:0007669"/>
    <property type="project" value="InterPro"/>
</dbReference>
<evidence type="ECO:0000259" key="8">
    <source>
        <dbReference type="Pfam" id="PF17768"/>
    </source>
</evidence>
<dbReference type="PANTHER" id="PTHR30255:SF2">
    <property type="entry name" value="SINGLE-STRANDED-DNA-SPECIFIC EXONUCLEASE RECJ"/>
    <property type="match status" value="1"/>
</dbReference>
<evidence type="ECO:0000256" key="5">
    <source>
        <dbReference type="ARBA" id="ARBA00022839"/>
    </source>
</evidence>
<evidence type="ECO:0000256" key="1">
    <source>
        <dbReference type="ARBA" id="ARBA00005915"/>
    </source>
</evidence>
<name>A0A7C5X024_9AQUI</name>
<dbReference type="InterPro" id="IPR041122">
    <property type="entry name" value="RecJ_OB"/>
</dbReference>
<comment type="similarity">
    <text evidence="1">Belongs to the RecJ family.</text>
</comment>
<proteinExistence type="inferred from homology"/>
<dbReference type="Gene3D" id="3.10.310.30">
    <property type="match status" value="1"/>
</dbReference>
<dbReference type="InterPro" id="IPR051673">
    <property type="entry name" value="SSDNA_exonuclease_RecJ"/>
</dbReference>
<dbReference type="InterPro" id="IPR003156">
    <property type="entry name" value="DHHA1_dom"/>
</dbReference>
<dbReference type="GO" id="GO:0008409">
    <property type="term" value="F:5'-3' exonuclease activity"/>
    <property type="evidence" value="ECO:0007669"/>
    <property type="project" value="InterPro"/>
</dbReference>
<dbReference type="PANTHER" id="PTHR30255">
    <property type="entry name" value="SINGLE-STRANDED-DNA-SPECIFIC EXONUCLEASE RECJ"/>
    <property type="match status" value="1"/>
</dbReference>
<dbReference type="SUPFAM" id="SSF64182">
    <property type="entry name" value="DHH phosphoesterases"/>
    <property type="match status" value="1"/>
</dbReference>
<keyword evidence="4" id="KW-0378">Hydrolase</keyword>
<feature type="domain" description="RecJ OB" evidence="8">
    <location>
        <begin position="444"/>
        <end position="480"/>
    </location>
</feature>
<evidence type="ECO:0000256" key="3">
    <source>
        <dbReference type="ARBA" id="ARBA00022722"/>
    </source>
</evidence>
<sequence length="543" mass="61288">MKGLSGKEWVLLSEIIKPEEDVVSELGEVVAQILANRGQDQSILDLRLKRLLPPHHIPNIELAVERIKKAIDRRERIVLFGDYDVDGITGTALLYRFLKNFPITVVPLLPSRQSGYGLNKRLINKLSHYADLLITIDNGTTAIEELREFKKDAVVIDHHNVGEELPPAILLNPKLSQDLHKELKELSSVGLVFYLIALLTRELNVDYDPRLDLYLPAIGTLADFMPLNLTNRIIVSYGIKCLEYVQKGQIKAYGIKALMEKVGLNGTITSRDIIFSLVPRLNAPGRVSRPSIALKLFLTEDQDRARSFANKIEEMNQRRRLISERAYELALKQALSQKDRKFLVIVLDSWAGGVAGLVAGRLSTEFQKPTAVFAVGDQAIGSVRSANGIDVYSLLSQFSHLYLRWGGHSYAMGLSMEKEKLGLFMDLVEESLKDMEPSSTILEIDAPLSLERITPELIKKLHSLEPFGEGFPPPTFMCECELMPKNYDENRLELRTPSGFSFISWDKDLNRKLLGLQRLKGKVVYQIDLTRPKRLHLLDFAHG</sequence>
<organism evidence="9">
    <name type="scientific">Thermocrinis ruber</name>
    <dbReference type="NCBI Taxonomy" id="75906"/>
    <lineage>
        <taxon>Bacteria</taxon>
        <taxon>Pseudomonadati</taxon>
        <taxon>Aquificota</taxon>
        <taxon>Aquificia</taxon>
        <taxon>Aquificales</taxon>
        <taxon>Aquificaceae</taxon>
        <taxon>Thermocrinis</taxon>
    </lineage>
</organism>
<dbReference type="InterPro" id="IPR001667">
    <property type="entry name" value="DDH_dom"/>
</dbReference>
<dbReference type="EMBL" id="DSAC01000024">
    <property type="protein sequence ID" value="HHO73373.1"/>
    <property type="molecule type" value="Genomic_DNA"/>
</dbReference>
<evidence type="ECO:0000259" key="6">
    <source>
        <dbReference type="Pfam" id="PF01368"/>
    </source>
</evidence>
<keyword evidence="3" id="KW-0540">Nuclease</keyword>
<dbReference type="Pfam" id="PF17768">
    <property type="entry name" value="RecJ_OB"/>
    <property type="match status" value="1"/>
</dbReference>
<dbReference type="GO" id="GO:0006310">
    <property type="term" value="P:DNA recombination"/>
    <property type="evidence" value="ECO:0007669"/>
    <property type="project" value="InterPro"/>
</dbReference>
<dbReference type="Gene3D" id="3.90.1640.30">
    <property type="match status" value="1"/>
</dbReference>
<keyword evidence="5 9" id="KW-0269">Exonuclease</keyword>
<dbReference type="InterPro" id="IPR004610">
    <property type="entry name" value="RecJ"/>
</dbReference>
<reference evidence="9" key="1">
    <citation type="journal article" date="2020" name="mSystems">
        <title>Genome- and Community-Level Interaction Insights into Carbon Utilization and Element Cycling Functions of Hydrothermarchaeota in Hydrothermal Sediment.</title>
        <authorList>
            <person name="Zhou Z."/>
            <person name="Liu Y."/>
            <person name="Xu W."/>
            <person name="Pan J."/>
            <person name="Luo Z.H."/>
            <person name="Li M."/>
        </authorList>
    </citation>
    <scope>NUCLEOTIDE SEQUENCE [LARGE SCALE GENOMIC DNA]</scope>
    <source>
        <strain evidence="9">SpSt-114</strain>
    </source>
</reference>
<dbReference type="Pfam" id="PF02272">
    <property type="entry name" value="DHHA1"/>
    <property type="match status" value="1"/>
</dbReference>
<dbReference type="Pfam" id="PF01368">
    <property type="entry name" value="DHH"/>
    <property type="match status" value="1"/>
</dbReference>
<evidence type="ECO:0000313" key="9">
    <source>
        <dbReference type="EMBL" id="HHO73373.1"/>
    </source>
</evidence>